<dbReference type="PANTHER" id="PTHR24421:SF10">
    <property type="entry name" value="NITRATE_NITRITE SENSOR PROTEIN NARQ"/>
    <property type="match status" value="1"/>
</dbReference>
<keyword evidence="19" id="KW-0175">Coiled coil</keyword>
<protein>
    <recommendedName>
        <fullName evidence="5">Oxygen sensor histidine kinase NreB</fullName>
        <ecNumber evidence="4">2.7.13.3</ecNumber>
    </recommendedName>
    <alternativeName>
        <fullName evidence="18">Nitrogen regulation protein B</fullName>
    </alternativeName>
</protein>
<feature type="domain" description="Histidine kinase" evidence="21">
    <location>
        <begin position="497"/>
        <end position="586"/>
    </location>
</feature>
<evidence type="ECO:0000256" key="10">
    <source>
        <dbReference type="ARBA" id="ARBA00022723"/>
    </source>
</evidence>
<dbReference type="InterPro" id="IPR036890">
    <property type="entry name" value="HATPase_C_sf"/>
</dbReference>
<gene>
    <name evidence="22" type="ORF">NBRC110019_25450</name>
</gene>
<evidence type="ECO:0000256" key="20">
    <source>
        <dbReference type="SAM" id="Phobius"/>
    </source>
</evidence>
<evidence type="ECO:0000256" key="15">
    <source>
        <dbReference type="ARBA" id="ARBA00023012"/>
    </source>
</evidence>
<evidence type="ECO:0000259" key="21">
    <source>
        <dbReference type="PROSITE" id="PS50109"/>
    </source>
</evidence>
<dbReference type="GO" id="GO:0051539">
    <property type="term" value="F:4 iron, 4 sulfur cluster binding"/>
    <property type="evidence" value="ECO:0007669"/>
    <property type="project" value="UniProtKB-KW"/>
</dbReference>
<dbReference type="EC" id="2.7.13.3" evidence="4"/>
<dbReference type="Pfam" id="PF02518">
    <property type="entry name" value="HATPase_c"/>
    <property type="match status" value="1"/>
</dbReference>
<evidence type="ECO:0000256" key="16">
    <source>
        <dbReference type="ARBA" id="ARBA00023014"/>
    </source>
</evidence>
<evidence type="ECO:0000256" key="7">
    <source>
        <dbReference type="ARBA" id="ARBA00022490"/>
    </source>
</evidence>
<comment type="subcellular location">
    <subcellularLocation>
        <location evidence="3">Cytoplasm</location>
    </subcellularLocation>
</comment>
<evidence type="ECO:0000256" key="2">
    <source>
        <dbReference type="ARBA" id="ARBA00001966"/>
    </source>
</evidence>
<dbReference type="GO" id="GO:0016020">
    <property type="term" value="C:membrane"/>
    <property type="evidence" value="ECO:0007669"/>
    <property type="project" value="InterPro"/>
</dbReference>
<dbReference type="Pfam" id="PF07730">
    <property type="entry name" value="HisKA_3"/>
    <property type="match status" value="1"/>
</dbReference>
<evidence type="ECO:0000256" key="3">
    <source>
        <dbReference type="ARBA" id="ARBA00004496"/>
    </source>
</evidence>
<comment type="catalytic activity">
    <reaction evidence="1">
        <text>ATP + protein L-histidine = ADP + protein N-phospho-L-histidine.</text>
        <dbReference type="EC" id="2.7.13.3"/>
    </reaction>
</comment>
<keyword evidence="20" id="KW-0472">Membrane</keyword>
<keyword evidence="11" id="KW-0547">Nucleotide-binding</keyword>
<dbReference type="EMBL" id="BRVP01000018">
    <property type="protein sequence ID" value="GLB53504.1"/>
    <property type="molecule type" value="Genomic_DNA"/>
</dbReference>
<evidence type="ECO:0000256" key="6">
    <source>
        <dbReference type="ARBA" id="ARBA00022485"/>
    </source>
</evidence>
<dbReference type="Gene3D" id="1.25.40.10">
    <property type="entry name" value="Tetratricopeptide repeat domain"/>
    <property type="match status" value="2"/>
</dbReference>
<keyword evidence="20" id="KW-1133">Transmembrane helix</keyword>
<dbReference type="InterPro" id="IPR005467">
    <property type="entry name" value="His_kinase_dom"/>
</dbReference>
<dbReference type="Gene3D" id="1.20.5.1930">
    <property type="match status" value="1"/>
</dbReference>
<evidence type="ECO:0000256" key="8">
    <source>
        <dbReference type="ARBA" id="ARBA00022553"/>
    </source>
</evidence>
<evidence type="ECO:0000256" key="12">
    <source>
        <dbReference type="ARBA" id="ARBA00022777"/>
    </source>
</evidence>
<evidence type="ECO:0000313" key="23">
    <source>
        <dbReference type="Proteomes" id="UP001143545"/>
    </source>
</evidence>
<keyword evidence="20" id="KW-0812">Transmembrane</keyword>
<name>A0A9W6B8N5_9FLAO</name>
<dbReference type="CDD" id="cd16917">
    <property type="entry name" value="HATPase_UhpB-NarQ-NarX-like"/>
    <property type="match status" value="1"/>
</dbReference>
<evidence type="ECO:0000256" key="1">
    <source>
        <dbReference type="ARBA" id="ARBA00000085"/>
    </source>
</evidence>
<dbReference type="RefSeq" id="WP_281755504.1">
    <property type="nucleotide sequence ID" value="NZ_BRVP01000018.1"/>
</dbReference>
<keyword evidence="14" id="KW-0408">Iron</keyword>
<dbReference type="SUPFAM" id="SSF48452">
    <property type="entry name" value="TPR-like"/>
    <property type="match status" value="2"/>
</dbReference>
<evidence type="ECO:0000256" key="13">
    <source>
        <dbReference type="ARBA" id="ARBA00022840"/>
    </source>
</evidence>
<keyword evidence="12" id="KW-0418">Kinase</keyword>
<proteinExistence type="predicted"/>
<dbReference type="PRINTS" id="PR00344">
    <property type="entry name" value="BCTRLSENSOR"/>
</dbReference>
<accession>A0A9W6B8N5</accession>
<keyword evidence="9" id="KW-0808">Transferase</keyword>
<keyword evidence="23" id="KW-1185">Reference proteome</keyword>
<organism evidence="22 23">
    <name type="scientific">Neptunitalea chrysea</name>
    <dbReference type="NCBI Taxonomy" id="1647581"/>
    <lineage>
        <taxon>Bacteria</taxon>
        <taxon>Pseudomonadati</taxon>
        <taxon>Bacteroidota</taxon>
        <taxon>Flavobacteriia</taxon>
        <taxon>Flavobacteriales</taxon>
        <taxon>Flavobacteriaceae</taxon>
        <taxon>Neptunitalea</taxon>
    </lineage>
</organism>
<evidence type="ECO:0000256" key="5">
    <source>
        <dbReference type="ARBA" id="ARBA00017322"/>
    </source>
</evidence>
<dbReference type="InterPro" id="IPR003594">
    <property type="entry name" value="HATPase_dom"/>
</dbReference>
<dbReference type="PANTHER" id="PTHR24421">
    <property type="entry name" value="NITRATE/NITRITE SENSOR PROTEIN NARX-RELATED"/>
    <property type="match status" value="1"/>
</dbReference>
<evidence type="ECO:0000256" key="14">
    <source>
        <dbReference type="ARBA" id="ARBA00023004"/>
    </source>
</evidence>
<dbReference type="PROSITE" id="PS50109">
    <property type="entry name" value="HIS_KIN"/>
    <property type="match status" value="1"/>
</dbReference>
<dbReference type="GO" id="GO:0005524">
    <property type="term" value="F:ATP binding"/>
    <property type="evidence" value="ECO:0007669"/>
    <property type="project" value="UniProtKB-KW"/>
</dbReference>
<comment type="cofactor">
    <cofactor evidence="2">
        <name>[4Fe-4S] cluster</name>
        <dbReference type="ChEBI" id="CHEBI:49883"/>
    </cofactor>
</comment>
<keyword evidence="16" id="KW-0411">Iron-sulfur</keyword>
<evidence type="ECO:0000256" key="9">
    <source>
        <dbReference type="ARBA" id="ARBA00022679"/>
    </source>
</evidence>
<keyword evidence="8" id="KW-0597">Phosphoprotein</keyword>
<feature type="coiled-coil region" evidence="19">
    <location>
        <begin position="290"/>
        <end position="317"/>
    </location>
</feature>
<dbReference type="GO" id="GO:0000155">
    <property type="term" value="F:phosphorelay sensor kinase activity"/>
    <property type="evidence" value="ECO:0007669"/>
    <property type="project" value="InterPro"/>
</dbReference>
<evidence type="ECO:0000313" key="22">
    <source>
        <dbReference type="EMBL" id="GLB53504.1"/>
    </source>
</evidence>
<dbReference type="SUPFAM" id="SSF55874">
    <property type="entry name" value="ATPase domain of HSP90 chaperone/DNA topoisomerase II/histidine kinase"/>
    <property type="match status" value="1"/>
</dbReference>
<evidence type="ECO:0000256" key="19">
    <source>
        <dbReference type="SAM" id="Coils"/>
    </source>
</evidence>
<dbReference type="SMART" id="SM00387">
    <property type="entry name" value="HATPase_c"/>
    <property type="match status" value="1"/>
</dbReference>
<keyword evidence="13" id="KW-0067">ATP-binding</keyword>
<keyword evidence="6" id="KW-0004">4Fe-4S</keyword>
<evidence type="ECO:0000256" key="11">
    <source>
        <dbReference type="ARBA" id="ARBA00022741"/>
    </source>
</evidence>
<dbReference type="InterPro" id="IPR050482">
    <property type="entry name" value="Sensor_HK_TwoCompSys"/>
</dbReference>
<keyword evidence="15" id="KW-0902">Two-component regulatory system</keyword>
<sequence length="586" mass="67855">MAMVLGIIAISCFGQRVELEELDQIINNGHYKEAIEISKSIDTIDFTVSERAEYNYLLSKIYRSKNEQSNEIHHLMRSRDLFKSIDSLNKVEDINLTIVSVIANNTDDIDEARIYFDEFLKSIEKENNHVILSRAYRELGSIYYNEQPELALEYFKKALKEVEYTDDEFLKGRIYNGLGAVLASDDEVMELDSAMIMYDKAMRIYKKYDRKSWQAVIRQNRAVVYTKQKKYQKALDQYAIVDTSKLDEFKLAVKSYLYRHWGDTYRAMGDYKKALESYEVEKIYMDSIKVDEQKKAIKDIETKYKTAEKELENQMLASDLKINRIFLVSTAIALLLLLIISFLGYNYTTKKRKIAEQEKAIETQKMQTMLREQELNEIDVMLESQEKERQRIANDLHDNLGSLLSALKLNFNTLGKREIQDNSSKKLFEKTEELINETYVQVRNISHLKNLGVIGKEGLLIAVKKMAEKMSVINELEFSVIPFGLNNRLESSLEIVLFRMIQELCSNIIKHSRANEVNIYLTQHDNHQLNIIIEDDGVGFDPQLLNKESSGIGLKNIEKKVEQLGGTFTIDSSKNKGTTIIIDIPL</sequence>
<feature type="transmembrane region" description="Helical" evidence="20">
    <location>
        <begin position="325"/>
        <end position="345"/>
    </location>
</feature>
<dbReference type="GO" id="GO:0005737">
    <property type="term" value="C:cytoplasm"/>
    <property type="evidence" value="ECO:0007669"/>
    <property type="project" value="UniProtKB-SubCell"/>
</dbReference>
<dbReference type="InterPro" id="IPR011712">
    <property type="entry name" value="Sig_transdc_His_kin_sub3_dim/P"/>
</dbReference>
<dbReference type="Proteomes" id="UP001143545">
    <property type="component" value="Unassembled WGS sequence"/>
</dbReference>
<comment type="function">
    <text evidence="17">Member of the two-component regulatory system NreB/NreC involved in the control of dissimilatory nitrate/nitrite reduction in response to oxygen. NreB functions as a direct oxygen sensor histidine kinase which is autophosphorylated, in the absence of oxygen, probably at the conserved histidine residue, and transfers its phosphate group probably to a conserved aspartate residue of NreC. NreB/NreC activates the expression of the nitrate (narGHJI) and nitrite (nir) reductase operons, as well as the putative nitrate transporter gene narT.</text>
</comment>
<dbReference type="AlphaFoldDB" id="A0A9W6B8N5"/>
<evidence type="ECO:0000256" key="17">
    <source>
        <dbReference type="ARBA" id="ARBA00024827"/>
    </source>
</evidence>
<dbReference type="Gene3D" id="3.30.565.10">
    <property type="entry name" value="Histidine kinase-like ATPase, C-terminal domain"/>
    <property type="match status" value="1"/>
</dbReference>
<dbReference type="InterPro" id="IPR004358">
    <property type="entry name" value="Sig_transdc_His_kin-like_C"/>
</dbReference>
<evidence type="ECO:0000256" key="4">
    <source>
        <dbReference type="ARBA" id="ARBA00012438"/>
    </source>
</evidence>
<keyword evidence="7" id="KW-0963">Cytoplasm</keyword>
<dbReference type="GO" id="GO:0046983">
    <property type="term" value="F:protein dimerization activity"/>
    <property type="evidence" value="ECO:0007669"/>
    <property type="project" value="InterPro"/>
</dbReference>
<comment type="caution">
    <text evidence="22">The sequence shown here is derived from an EMBL/GenBank/DDBJ whole genome shotgun (WGS) entry which is preliminary data.</text>
</comment>
<evidence type="ECO:0000256" key="18">
    <source>
        <dbReference type="ARBA" id="ARBA00030800"/>
    </source>
</evidence>
<reference evidence="22" key="1">
    <citation type="submission" date="2022-07" db="EMBL/GenBank/DDBJ databases">
        <title>Taxonomy of Novel Oxalotrophic and Methylotrophic Bacteria.</title>
        <authorList>
            <person name="Sahin N."/>
            <person name="Tani A."/>
        </authorList>
    </citation>
    <scope>NUCLEOTIDE SEQUENCE</scope>
    <source>
        <strain evidence="22">AM327</strain>
    </source>
</reference>
<dbReference type="InterPro" id="IPR011990">
    <property type="entry name" value="TPR-like_helical_dom_sf"/>
</dbReference>
<dbReference type="GO" id="GO:0046872">
    <property type="term" value="F:metal ion binding"/>
    <property type="evidence" value="ECO:0007669"/>
    <property type="project" value="UniProtKB-KW"/>
</dbReference>
<keyword evidence="10" id="KW-0479">Metal-binding</keyword>